<dbReference type="PANTHER" id="PTHR24085:SF4">
    <property type="entry name" value="NUCLEAR HORMONE RECEPTOR HR38-RELATED"/>
    <property type="match status" value="1"/>
</dbReference>
<dbReference type="PROSITE" id="PS00031">
    <property type="entry name" value="NUCLEAR_REC_DBD_1"/>
    <property type="match status" value="1"/>
</dbReference>
<keyword evidence="3" id="KW-0863">Zinc-finger</keyword>
<keyword evidence="7" id="KW-0804">Transcription</keyword>
<dbReference type="InterPro" id="IPR001628">
    <property type="entry name" value="Znf_hrmn_rcpt"/>
</dbReference>
<feature type="non-terminal residue" evidence="12">
    <location>
        <position position="1"/>
    </location>
</feature>
<feature type="compositionally biased region" description="Low complexity" evidence="10">
    <location>
        <begin position="242"/>
        <end position="259"/>
    </location>
</feature>
<evidence type="ECO:0000256" key="2">
    <source>
        <dbReference type="ARBA" id="ARBA00022723"/>
    </source>
</evidence>
<dbReference type="GO" id="GO:0008270">
    <property type="term" value="F:zinc ion binding"/>
    <property type="evidence" value="ECO:0007669"/>
    <property type="project" value="UniProtKB-KW"/>
</dbReference>
<dbReference type="GO" id="GO:0000981">
    <property type="term" value="F:DNA-binding transcription factor activity, RNA polymerase II-specific"/>
    <property type="evidence" value="ECO:0007669"/>
    <property type="project" value="TreeGrafter"/>
</dbReference>
<protein>
    <recommendedName>
        <fullName evidence="11">Nuclear receptor domain-containing protein</fullName>
    </recommendedName>
</protein>
<dbReference type="SUPFAM" id="SSF48508">
    <property type="entry name" value="Nuclear receptor ligand-binding domain"/>
    <property type="match status" value="1"/>
</dbReference>
<keyword evidence="13" id="KW-1185">Reference proteome</keyword>
<evidence type="ECO:0000259" key="11">
    <source>
        <dbReference type="PROSITE" id="PS51030"/>
    </source>
</evidence>
<evidence type="ECO:0000313" key="13">
    <source>
        <dbReference type="Proteomes" id="UP001177023"/>
    </source>
</evidence>
<keyword evidence="2" id="KW-0479">Metal-binding</keyword>
<feature type="region of interest" description="Disordered" evidence="10">
    <location>
        <begin position="239"/>
        <end position="265"/>
    </location>
</feature>
<keyword evidence="9" id="KW-0539">Nucleus</keyword>
<sequence length="642" mass="71618">MLLSSVTQPHQPLHVHTQYYQGAPLESPTGHSYGSSAGWQAPIEERRTSFSEVEGRLSASLESLDMDELFGSRQSSPEAGPSTSSGSSSRRMSRRSESLLLKRDRDLERLIDDLLEKNEHASQVDGQPPNDHLNPGFFPMLDNIPPPDSATPPHTSPIDRKMPVQIKTEPVAPSAFPFSPQGYLPQYHGHPFFNQLNSLPSPFQQCDFPMPPPAAGLAPYQGLFGQPPQSPFAQLDARRGSHGTISSTPSSHTTASTPIQSTSPGYQYGPSQVFSLIKNESTSSIQDEEDKRCVVCDDRAICFHYGARTCEGCKGFFKRTVQKKAKYVCSGNKNCLIDKRYRSRCQYCRYQKCLSVGMVKEIVRNGSLAGRRGRLSSKTKTIASDGPPSPALPLLSILMKAFDMSKEVKQNSVKIEHPTIPQMLQLLELEFLSLERFTQRVPYLNEIGKHDLSLMIHRSFFPIAATKIVMRSTENELVFESGERIPIANVPAPLAGYFHTLMREWASFQSEVEWDPLSFSALLSLQLLVCNDDSNTMGFINKAQVDKTQSTIINALKDHCANINMPGKLAKVVQQVEKFDCIFRVGLDMLTTCMRQGFPMPRGVQSVFQCLISIQDAPIVTMPNSIFQPHQSMNFKREFMDS</sequence>
<keyword evidence="5" id="KW-0805">Transcription regulation</keyword>
<dbReference type="EMBL" id="CATQJA010002655">
    <property type="protein sequence ID" value="CAJ0578855.1"/>
    <property type="molecule type" value="Genomic_DNA"/>
</dbReference>
<dbReference type="Proteomes" id="UP001177023">
    <property type="component" value="Unassembled WGS sequence"/>
</dbReference>
<dbReference type="GO" id="GO:0035259">
    <property type="term" value="F:nuclear glucocorticoid receptor binding"/>
    <property type="evidence" value="ECO:0007669"/>
    <property type="project" value="TreeGrafter"/>
</dbReference>
<feature type="region of interest" description="Disordered" evidence="10">
    <location>
        <begin position="119"/>
        <end position="157"/>
    </location>
</feature>
<keyword evidence="4" id="KW-0862">Zinc</keyword>
<dbReference type="GO" id="GO:0005667">
    <property type="term" value="C:transcription regulator complex"/>
    <property type="evidence" value="ECO:0007669"/>
    <property type="project" value="TreeGrafter"/>
</dbReference>
<evidence type="ECO:0000256" key="7">
    <source>
        <dbReference type="ARBA" id="ARBA00023163"/>
    </source>
</evidence>
<name>A0AA36GAV8_9BILA</name>
<dbReference type="PROSITE" id="PS51030">
    <property type="entry name" value="NUCLEAR_REC_DBD_2"/>
    <property type="match status" value="1"/>
</dbReference>
<dbReference type="SUPFAM" id="SSF57716">
    <property type="entry name" value="Glucocorticoid receptor-like (DNA-binding domain)"/>
    <property type="match status" value="1"/>
</dbReference>
<accession>A0AA36GAV8</accession>
<reference evidence="12" key="1">
    <citation type="submission" date="2023-06" db="EMBL/GenBank/DDBJ databases">
        <authorList>
            <person name="Delattre M."/>
        </authorList>
    </citation>
    <scope>NUCLEOTIDE SEQUENCE</scope>
    <source>
        <strain evidence="12">AF72</strain>
    </source>
</reference>
<dbReference type="Gene3D" id="3.30.50.10">
    <property type="entry name" value="Erythroid Transcription Factor GATA-1, subunit A"/>
    <property type="match status" value="1"/>
</dbReference>
<gene>
    <name evidence="12" type="ORF">MSPICULIGERA_LOCUS17095</name>
</gene>
<evidence type="ECO:0000256" key="9">
    <source>
        <dbReference type="ARBA" id="ARBA00023242"/>
    </source>
</evidence>
<dbReference type="GO" id="GO:0071376">
    <property type="term" value="P:cellular response to corticotropin-releasing hormone stimulus"/>
    <property type="evidence" value="ECO:0007669"/>
    <property type="project" value="TreeGrafter"/>
</dbReference>
<dbReference type="GO" id="GO:0005634">
    <property type="term" value="C:nucleus"/>
    <property type="evidence" value="ECO:0007669"/>
    <property type="project" value="UniProtKB-SubCell"/>
</dbReference>
<comment type="caution">
    <text evidence="12">The sequence shown here is derived from an EMBL/GenBank/DDBJ whole genome shotgun (WGS) entry which is preliminary data.</text>
</comment>
<dbReference type="InterPro" id="IPR013088">
    <property type="entry name" value="Znf_NHR/GATA"/>
</dbReference>
<evidence type="ECO:0000313" key="12">
    <source>
        <dbReference type="EMBL" id="CAJ0578855.1"/>
    </source>
</evidence>
<dbReference type="GO" id="GO:0000978">
    <property type="term" value="F:RNA polymerase II cis-regulatory region sequence-specific DNA binding"/>
    <property type="evidence" value="ECO:0007669"/>
    <property type="project" value="TreeGrafter"/>
</dbReference>
<evidence type="ECO:0000256" key="6">
    <source>
        <dbReference type="ARBA" id="ARBA00023125"/>
    </source>
</evidence>
<proteinExistence type="predicted"/>
<dbReference type="Gene3D" id="1.10.565.10">
    <property type="entry name" value="Retinoid X Receptor"/>
    <property type="match status" value="1"/>
</dbReference>
<evidence type="ECO:0000256" key="4">
    <source>
        <dbReference type="ARBA" id="ARBA00022833"/>
    </source>
</evidence>
<evidence type="ECO:0000256" key="10">
    <source>
        <dbReference type="SAM" id="MobiDB-lite"/>
    </source>
</evidence>
<dbReference type="Pfam" id="PF00105">
    <property type="entry name" value="zf-C4"/>
    <property type="match status" value="1"/>
</dbReference>
<dbReference type="AlphaFoldDB" id="A0AA36GAV8"/>
<comment type="subcellular location">
    <subcellularLocation>
        <location evidence="1">Nucleus</location>
    </subcellularLocation>
</comment>
<dbReference type="PANTHER" id="PTHR24085">
    <property type="entry name" value="NUCLEAR HORMONE RECEPTOR"/>
    <property type="match status" value="1"/>
</dbReference>
<feature type="region of interest" description="Disordered" evidence="10">
    <location>
        <begin position="64"/>
        <end position="100"/>
    </location>
</feature>
<evidence type="ECO:0000256" key="5">
    <source>
        <dbReference type="ARBA" id="ARBA00023015"/>
    </source>
</evidence>
<dbReference type="CDD" id="cd06969">
    <property type="entry name" value="NR_DBD_NGFI-B"/>
    <property type="match status" value="1"/>
</dbReference>
<feature type="domain" description="Nuclear receptor" evidence="11">
    <location>
        <begin position="290"/>
        <end position="365"/>
    </location>
</feature>
<organism evidence="12 13">
    <name type="scientific">Mesorhabditis spiculigera</name>
    <dbReference type="NCBI Taxonomy" id="96644"/>
    <lineage>
        <taxon>Eukaryota</taxon>
        <taxon>Metazoa</taxon>
        <taxon>Ecdysozoa</taxon>
        <taxon>Nematoda</taxon>
        <taxon>Chromadorea</taxon>
        <taxon>Rhabditida</taxon>
        <taxon>Rhabditina</taxon>
        <taxon>Rhabditomorpha</taxon>
        <taxon>Rhabditoidea</taxon>
        <taxon>Rhabditidae</taxon>
        <taxon>Mesorhabditinae</taxon>
        <taxon>Mesorhabditis</taxon>
    </lineage>
</organism>
<dbReference type="InterPro" id="IPR035500">
    <property type="entry name" value="NHR-like_dom_sf"/>
</dbReference>
<dbReference type="FunFam" id="3.30.50.10:FF:000006">
    <property type="entry name" value="Nuclear receptor subfamily 5 group A member"/>
    <property type="match status" value="1"/>
</dbReference>
<dbReference type="PRINTS" id="PR00047">
    <property type="entry name" value="STROIDFINGER"/>
</dbReference>
<evidence type="ECO:0000256" key="3">
    <source>
        <dbReference type="ARBA" id="ARBA00022771"/>
    </source>
</evidence>
<evidence type="ECO:0000256" key="1">
    <source>
        <dbReference type="ARBA" id="ARBA00004123"/>
    </source>
</evidence>
<keyword evidence="6" id="KW-0238">DNA-binding</keyword>
<evidence type="ECO:0000256" key="8">
    <source>
        <dbReference type="ARBA" id="ARBA00023170"/>
    </source>
</evidence>
<dbReference type="SMART" id="SM00399">
    <property type="entry name" value="ZnF_C4"/>
    <property type="match status" value="1"/>
</dbReference>
<keyword evidence="8" id="KW-0675">Receptor</keyword>